<feature type="compositionally biased region" description="Polar residues" evidence="1">
    <location>
        <begin position="239"/>
        <end position="251"/>
    </location>
</feature>
<evidence type="ECO:0000259" key="2">
    <source>
        <dbReference type="Pfam" id="PF15687"/>
    </source>
</evidence>
<feature type="domain" description="Nuclear receptor-interacting protein 1 repression" evidence="3">
    <location>
        <begin position="465"/>
        <end position="779"/>
    </location>
</feature>
<feature type="compositionally biased region" description="Polar residues" evidence="1">
    <location>
        <begin position="212"/>
        <end position="224"/>
    </location>
</feature>
<feature type="compositionally biased region" description="Polar residues" evidence="1">
    <location>
        <begin position="873"/>
        <end position="885"/>
    </location>
</feature>
<feature type="region of interest" description="Disordered" evidence="1">
    <location>
        <begin position="28"/>
        <end position="139"/>
    </location>
</feature>
<feature type="region of interest" description="Disordered" evidence="1">
    <location>
        <begin position="1035"/>
        <end position="1136"/>
    </location>
</feature>
<feature type="domain" description="Nuclear receptor-interacting protein 1 repression" evidence="4">
    <location>
        <begin position="1066"/>
        <end position="1091"/>
    </location>
</feature>
<feature type="region of interest" description="Disordered" evidence="1">
    <location>
        <begin position="496"/>
        <end position="515"/>
    </location>
</feature>
<evidence type="ECO:0000259" key="4">
    <source>
        <dbReference type="Pfam" id="PF15690"/>
    </source>
</evidence>
<dbReference type="PANTHER" id="PTHR15088:SF0">
    <property type="entry name" value="NUCLEAR RECEPTOR-INTERACTING PROTEIN 1"/>
    <property type="match status" value="1"/>
</dbReference>
<evidence type="ECO:0000256" key="1">
    <source>
        <dbReference type="SAM" id="MobiDB-lite"/>
    </source>
</evidence>
<feature type="region of interest" description="Disordered" evidence="1">
    <location>
        <begin position="526"/>
        <end position="554"/>
    </location>
</feature>
<feature type="compositionally biased region" description="Polar residues" evidence="1">
    <location>
        <begin position="790"/>
        <end position="803"/>
    </location>
</feature>
<evidence type="ECO:0000313" key="6">
    <source>
        <dbReference type="Proteomes" id="UP001591681"/>
    </source>
</evidence>
<feature type="compositionally biased region" description="Acidic residues" evidence="1">
    <location>
        <begin position="426"/>
        <end position="444"/>
    </location>
</feature>
<feature type="compositionally biased region" description="Low complexity" evidence="1">
    <location>
        <begin position="504"/>
        <end position="515"/>
    </location>
</feature>
<dbReference type="InterPro" id="IPR031408">
    <property type="entry name" value="NRIP1_RD4"/>
</dbReference>
<feature type="domain" description="Nuclear receptor-interacting protein 1 repression" evidence="2">
    <location>
        <begin position="27"/>
        <end position="349"/>
    </location>
</feature>
<feature type="compositionally biased region" description="Low complexity" evidence="1">
    <location>
        <begin position="470"/>
        <end position="485"/>
    </location>
</feature>
<feature type="region of interest" description="Disordered" evidence="1">
    <location>
        <begin position="312"/>
        <end position="400"/>
    </location>
</feature>
<feature type="compositionally biased region" description="Basic and acidic residues" evidence="1">
    <location>
        <begin position="1105"/>
        <end position="1136"/>
    </location>
</feature>
<gene>
    <name evidence="5" type="ORF">ACEWY4_009175</name>
</gene>
<name>A0ABD1K5Z4_9TELE</name>
<feature type="region of interest" description="Disordered" evidence="1">
    <location>
        <begin position="158"/>
        <end position="251"/>
    </location>
</feature>
<evidence type="ECO:0000259" key="3">
    <source>
        <dbReference type="Pfam" id="PF15688"/>
    </source>
</evidence>
<feature type="compositionally biased region" description="Low complexity" evidence="1">
    <location>
        <begin position="158"/>
        <end position="173"/>
    </location>
</feature>
<dbReference type="Pfam" id="PF15690">
    <property type="entry name" value="NRIP1_repr_4"/>
    <property type="match status" value="2"/>
</dbReference>
<feature type="compositionally biased region" description="Basic and acidic residues" evidence="1">
    <location>
        <begin position="769"/>
        <end position="778"/>
    </location>
</feature>
<evidence type="ECO:0000313" key="5">
    <source>
        <dbReference type="EMBL" id="KAL2094456.1"/>
    </source>
</evidence>
<dbReference type="InterPro" id="IPR031406">
    <property type="entry name" value="NRIP1_RD2"/>
</dbReference>
<feature type="compositionally biased region" description="Basic and acidic residues" evidence="1">
    <location>
        <begin position="385"/>
        <end position="395"/>
    </location>
</feature>
<evidence type="ECO:0008006" key="7">
    <source>
        <dbReference type="Google" id="ProtNLM"/>
    </source>
</evidence>
<feature type="region of interest" description="Disordered" evidence="1">
    <location>
        <begin position="621"/>
        <end position="659"/>
    </location>
</feature>
<feature type="compositionally biased region" description="Low complexity" evidence="1">
    <location>
        <begin position="628"/>
        <end position="644"/>
    </location>
</feature>
<feature type="compositionally biased region" description="Basic and acidic residues" evidence="1">
    <location>
        <begin position="39"/>
        <end position="52"/>
    </location>
</feature>
<feature type="region of interest" description="Disordered" evidence="1">
    <location>
        <begin position="418"/>
        <end position="485"/>
    </location>
</feature>
<dbReference type="EMBL" id="JBHFQA010000008">
    <property type="protein sequence ID" value="KAL2094456.1"/>
    <property type="molecule type" value="Genomic_DNA"/>
</dbReference>
<comment type="caution">
    <text evidence="5">The sequence shown here is derived from an EMBL/GenBank/DDBJ whole genome shotgun (WGS) entry which is preliminary data.</text>
</comment>
<accession>A0ABD1K5Z4</accession>
<dbReference type="InterPro" id="IPR026649">
    <property type="entry name" value="NRIP1"/>
</dbReference>
<feature type="compositionally biased region" description="Polar residues" evidence="1">
    <location>
        <begin position="343"/>
        <end position="384"/>
    </location>
</feature>
<dbReference type="Pfam" id="PF15688">
    <property type="entry name" value="NRIP1_repr_2"/>
    <property type="match status" value="1"/>
</dbReference>
<dbReference type="Pfam" id="PF15687">
    <property type="entry name" value="NRIP1_repr_1"/>
    <property type="match status" value="1"/>
</dbReference>
<proteinExistence type="predicted"/>
<feature type="domain" description="Nuclear receptor-interacting protein 1 repression" evidence="4">
    <location>
        <begin position="944"/>
        <end position="983"/>
    </location>
</feature>
<feature type="compositionally biased region" description="Basic and acidic residues" evidence="1">
    <location>
        <begin position="1"/>
        <end position="13"/>
    </location>
</feature>
<feature type="region of interest" description="Disordered" evidence="1">
    <location>
        <begin position="768"/>
        <end position="807"/>
    </location>
</feature>
<dbReference type="InterPro" id="IPR031405">
    <property type="entry name" value="NRIP1_RD1"/>
</dbReference>
<dbReference type="AlphaFoldDB" id="A0ABD1K5Z4"/>
<protein>
    <recommendedName>
        <fullName evidence="7">Nuclear receptor interacting protein 1b</fullName>
    </recommendedName>
</protein>
<dbReference type="PANTHER" id="PTHR15088">
    <property type="entry name" value="NUCLEAR FACTOR RIP140"/>
    <property type="match status" value="1"/>
</dbReference>
<reference evidence="5 6" key="1">
    <citation type="submission" date="2024-09" db="EMBL/GenBank/DDBJ databases">
        <title>A chromosome-level genome assembly of Gray's grenadier anchovy, Coilia grayii.</title>
        <authorList>
            <person name="Fu Z."/>
        </authorList>
    </citation>
    <scope>NUCLEOTIDE SEQUENCE [LARGE SCALE GENOMIC DNA]</scope>
    <source>
        <strain evidence="5">G4</strain>
        <tissue evidence="5">Muscle</tissue>
    </source>
</reference>
<feature type="compositionally biased region" description="Basic and acidic residues" evidence="1">
    <location>
        <begin position="183"/>
        <end position="192"/>
    </location>
</feature>
<feature type="region of interest" description="Disordered" evidence="1">
    <location>
        <begin position="871"/>
        <end position="897"/>
    </location>
</feature>
<keyword evidence="6" id="KW-1185">Reference proteome</keyword>
<sequence length="1136" mass="123784">MTHGEDAGPETHQDSAVLTYLEGLLMHPVATGPGATATRRSEADRGDEEQRRNPAGTAQAPPLASHGQGPGAREKASPPGGASQHLKKARLLQSGAWGGEKPEESQRKAPSASAPNLNEQAGEQLVQRPLGQDGSPLGESTLLASLLTTFSSRLQGVAVSQPLSQSPKQQQQQEAQNGGTSSPDERHNHEDFQGYATASSRLKGLVRKSKGQNHNTSVPYSQRGSQDRASESPRLAISPTAQRAASESSVSCAERLKAVANLVKTRSSPAPSPRPSMACSQLALLLSSEAHLQQYSREQALKAQLAGQSASERLAAMASQKSQDSRPPSAGESPRKVPDMLKSLNSQNRTPPLASMMNSSKRSPSVNSVHSGGSMSPLASTPQPQRERSHFDRHSSRPPQNCSSLLLLLLNNHNSQKQLTKNGHLEEEEEEAEEEEVEEEEEEEKKECVPPSRAPSLPLENRVADRYHSPAKSSSDADSYYSSCSPIDLSMRTRMASHESALPSSSSSSSSSSSCSLDKLTETLINKWKPEAPGPKVSEAVELETSPDSKSHHKVTLMQLLLDRRNSEKVNKIRDNPDLLRDATLSNMSTDPLKLIGASYEGRHRQSPVNHQVGHAMPALSLNEDKSGSPSSYSFPSPQIQSSPLDLCKSKTYPSEKTAAEPGFSASKLLQNLAQCGLTNLSPSPPLPLNLRANKRPSPGVPADKPSTMLERLNRSTERNSSPVLESLPFNSFTPRRRELSTSPAASQIESLLERRTVLQLLLGSSAPHTEKAAEVRSTEVPPHACFEQHSGSPDIRNSSNGPSLDIKIKTEPEECHLSGPSDGEDGVRHRRCERYEPLSVHQGDVKPEPCPADIVSKYGLLSQLLKQQTSTYNPGTPTQTNSNAVKEEQQDCYGGPSPKRRRLCLELAEQLTSELCSRPVESYETLSGTNLLLSPKVEESPARSPVSKVYSRDHQGFNVLKQLLLSDNCLKGLSQDRGVSSPCLPHTKANGNLLHSSPYHHKLAQLPWHPLSPSPGPSPWPLSGNGFHELPRSRAAQTVSPQPVKEEHESPRQEVEENEREERRAGSPDSPRLTRANPILYYMLQQGKGELRRRVRDQSQVTHCEIKVKEEPAADEQHAGHDGEYEYEHRLSTSQ</sequence>
<dbReference type="Proteomes" id="UP001591681">
    <property type="component" value="Unassembled WGS sequence"/>
</dbReference>
<feature type="compositionally biased region" description="Basic and acidic residues" evidence="1">
    <location>
        <begin position="1045"/>
        <end position="1067"/>
    </location>
</feature>
<feature type="region of interest" description="Disordered" evidence="1">
    <location>
        <begin position="1"/>
        <end position="20"/>
    </location>
</feature>
<organism evidence="5 6">
    <name type="scientific">Coilia grayii</name>
    <name type="common">Gray's grenadier anchovy</name>
    <dbReference type="NCBI Taxonomy" id="363190"/>
    <lineage>
        <taxon>Eukaryota</taxon>
        <taxon>Metazoa</taxon>
        <taxon>Chordata</taxon>
        <taxon>Craniata</taxon>
        <taxon>Vertebrata</taxon>
        <taxon>Euteleostomi</taxon>
        <taxon>Actinopterygii</taxon>
        <taxon>Neopterygii</taxon>
        <taxon>Teleostei</taxon>
        <taxon>Clupei</taxon>
        <taxon>Clupeiformes</taxon>
        <taxon>Clupeoidei</taxon>
        <taxon>Engraulidae</taxon>
        <taxon>Coilinae</taxon>
        <taxon>Coilia</taxon>
    </lineage>
</organism>